<dbReference type="OrthoDB" id="416119at2759"/>
<dbReference type="EMBL" id="CACVBM020000643">
    <property type="protein sequence ID" value="CAA7021648.1"/>
    <property type="molecule type" value="Genomic_DNA"/>
</dbReference>
<proteinExistence type="predicted"/>
<dbReference type="InterPro" id="IPR043502">
    <property type="entry name" value="DNA/RNA_pol_sf"/>
</dbReference>
<comment type="caution">
    <text evidence="2">The sequence shown here is derived from an EMBL/GenBank/DDBJ whole genome shotgun (WGS) entry which is preliminary data.</text>
</comment>
<name>A0A6D2I491_9BRAS</name>
<dbReference type="AlphaFoldDB" id="A0A6D2I491"/>
<dbReference type="PANTHER" id="PTHR33116:SF86">
    <property type="entry name" value="REVERSE TRANSCRIPTASE DOMAIN-CONTAINING PROTEIN"/>
    <property type="match status" value="1"/>
</dbReference>
<dbReference type="InterPro" id="IPR000477">
    <property type="entry name" value="RT_dom"/>
</dbReference>
<dbReference type="SUPFAM" id="SSF56672">
    <property type="entry name" value="DNA/RNA polymerases"/>
    <property type="match status" value="1"/>
</dbReference>
<evidence type="ECO:0000313" key="3">
    <source>
        <dbReference type="Proteomes" id="UP000467841"/>
    </source>
</evidence>
<reference evidence="2" key="1">
    <citation type="submission" date="2020-01" db="EMBL/GenBank/DDBJ databases">
        <authorList>
            <person name="Mishra B."/>
        </authorList>
    </citation>
    <scope>NUCLEOTIDE SEQUENCE [LARGE SCALE GENOMIC DNA]</scope>
</reference>
<feature type="domain" description="Reverse transcriptase" evidence="1">
    <location>
        <begin position="78"/>
        <end position="338"/>
    </location>
</feature>
<protein>
    <recommendedName>
        <fullName evidence="1">Reverse transcriptase domain-containing protein</fullName>
    </recommendedName>
</protein>
<gene>
    <name evidence="2" type="ORF">MERR_LOCUS8883</name>
</gene>
<dbReference type="PANTHER" id="PTHR33116">
    <property type="entry name" value="REVERSE TRANSCRIPTASE ZINC-BINDING DOMAIN-CONTAINING PROTEIN-RELATED-RELATED"/>
    <property type="match status" value="1"/>
</dbReference>
<dbReference type="CDD" id="cd01650">
    <property type="entry name" value="RT_nLTR_like"/>
    <property type="match status" value="1"/>
</dbReference>
<evidence type="ECO:0000313" key="2">
    <source>
        <dbReference type="EMBL" id="CAA7021648.1"/>
    </source>
</evidence>
<dbReference type="Proteomes" id="UP000467841">
    <property type="component" value="Unassembled WGS sequence"/>
</dbReference>
<accession>A0A6D2I491</accession>
<keyword evidence="3" id="KW-1185">Reference proteome</keyword>
<evidence type="ECO:0000259" key="1">
    <source>
        <dbReference type="PROSITE" id="PS50878"/>
    </source>
</evidence>
<sequence length="495" mass="55491">MLEDHDGRVCYEEPGIADIIEKYYAELFSSSINDMTSMVETILSPRISNTENETLIAEPTKEEIRQALFAIHPDKAPGLFSSGLLPATINTTHIRLIPKTSSPKGVTDYRPIALCNVFYKIISKLLTLRLQPILSGLISENQSAFVPGRAISDNVMITHEVLHFLKTSGAKKHCSMAVKTDMSKAYDRIEWDFLAAVQKKLGFHPKWINWINQCVSTVTYSYLINEGAHGNVQPRRGIRQGDPLSPFIFILCGQVLSGLCTKAQKEGSLPGIKTYEVASGQKINLIKSSITFAAKTSRETKEKAQEILGITSIGGKGKYLGLPEHFGRKKKDLFALIVERIQRKASSWSSRFLSEAGKMTMLQSVLSAIPTYTMSCFKLPMSLCKRIQSVLTRFWWDEQAGKRKMCWVAWRKLTKSKKDGGLGFRDIQAFNDALLAKLSWRILTNPSCLLARVLKGSMLDMKTSWKQKVKLQLHMDGKGLLLEGTYCALTWGKQL</sequence>
<organism evidence="2 3">
    <name type="scientific">Microthlaspi erraticum</name>
    <dbReference type="NCBI Taxonomy" id="1685480"/>
    <lineage>
        <taxon>Eukaryota</taxon>
        <taxon>Viridiplantae</taxon>
        <taxon>Streptophyta</taxon>
        <taxon>Embryophyta</taxon>
        <taxon>Tracheophyta</taxon>
        <taxon>Spermatophyta</taxon>
        <taxon>Magnoliopsida</taxon>
        <taxon>eudicotyledons</taxon>
        <taxon>Gunneridae</taxon>
        <taxon>Pentapetalae</taxon>
        <taxon>rosids</taxon>
        <taxon>malvids</taxon>
        <taxon>Brassicales</taxon>
        <taxon>Brassicaceae</taxon>
        <taxon>Coluteocarpeae</taxon>
        <taxon>Microthlaspi</taxon>
    </lineage>
</organism>
<dbReference type="PROSITE" id="PS50878">
    <property type="entry name" value="RT_POL"/>
    <property type="match status" value="1"/>
</dbReference>
<dbReference type="Pfam" id="PF00078">
    <property type="entry name" value="RVT_1"/>
    <property type="match status" value="1"/>
</dbReference>